<dbReference type="PANTHER" id="PTHR13420:SF7">
    <property type="entry name" value="UPF0235 PROTEIN C15ORF40"/>
    <property type="match status" value="1"/>
</dbReference>
<dbReference type="SMART" id="SM01152">
    <property type="entry name" value="DUF167"/>
    <property type="match status" value="1"/>
</dbReference>
<accession>A0A918TE10</accession>
<name>A0A918TE10_9BACT</name>
<dbReference type="NCBIfam" id="TIGR00251">
    <property type="entry name" value="DUF167 family protein"/>
    <property type="match status" value="1"/>
</dbReference>
<gene>
    <name evidence="3" type="ORF">GCM10007100_06290</name>
</gene>
<sequence>MRTLVVKVSPNARQSQILGWADHPDHGTHLRIQLAAPPVDGKANMALIAFLAKELKTAKSNIQLHKGETSRFKRLRIPREIQLPPA</sequence>
<dbReference type="Pfam" id="PF02594">
    <property type="entry name" value="DUF167"/>
    <property type="match status" value="1"/>
</dbReference>
<dbReference type="HAMAP" id="MF_00634">
    <property type="entry name" value="UPF0235"/>
    <property type="match status" value="1"/>
</dbReference>
<keyword evidence="4" id="KW-1185">Reference proteome</keyword>
<dbReference type="Gene3D" id="3.30.1200.10">
    <property type="entry name" value="YggU-like"/>
    <property type="match status" value="1"/>
</dbReference>
<dbReference type="SUPFAM" id="SSF69786">
    <property type="entry name" value="YggU-like"/>
    <property type="match status" value="1"/>
</dbReference>
<comment type="caution">
    <text evidence="3">The sequence shown here is derived from an EMBL/GenBank/DDBJ whole genome shotgun (WGS) entry which is preliminary data.</text>
</comment>
<dbReference type="RefSeq" id="WP_189567273.1">
    <property type="nucleotide sequence ID" value="NZ_BMXI01000002.1"/>
</dbReference>
<reference evidence="3" key="2">
    <citation type="submission" date="2020-09" db="EMBL/GenBank/DDBJ databases">
        <authorList>
            <person name="Sun Q."/>
            <person name="Kim S."/>
        </authorList>
    </citation>
    <scope>NUCLEOTIDE SEQUENCE</scope>
    <source>
        <strain evidence="3">KCTC 12988</strain>
    </source>
</reference>
<evidence type="ECO:0000313" key="4">
    <source>
        <dbReference type="Proteomes" id="UP000644507"/>
    </source>
</evidence>
<comment type="similarity">
    <text evidence="1 2">Belongs to the UPF0235 family.</text>
</comment>
<dbReference type="GO" id="GO:0005737">
    <property type="term" value="C:cytoplasm"/>
    <property type="evidence" value="ECO:0007669"/>
    <property type="project" value="TreeGrafter"/>
</dbReference>
<evidence type="ECO:0000256" key="1">
    <source>
        <dbReference type="ARBA" id="ARBA00010364"/>
    </source>
</evidence>
<evidence type="ECO:0000313" key="3">
    <source>
        <dbReference type="EMBL" id="GHC43845.1"/>
    </source>
</evidence>
<dbReference type="EMBL" id="BMXI01000002">
    <property type="protein sequence ID" value="GHC43845.1"/>
    <property type="molecule type" value="Genomic_DNA"/>
</dbReference>
<dbReference type="InterPro" id="IPR036591">
    <property type="entry name" value="YggU-like_sf"/>
</dbReference>
<dbReference type="AlphaFoldDB" id="A0A918TE10"/>
<reference evidence="3" key="1">
    <citation type="journal article" date="2014" name="Int. J. Syst. Evol. Microbiol.">
        <title>Complete genome sequence of Corynebacterium casei LMG S-19264T (=DSM 44701T), isolated from a smear-ripened cheese.</title>
        <authorList>
            <consortium name="US DOE Joint Genome Institute (JGI-PGF)"/>
            <person name="Walter F."/>
            <person name="Albersmeier A."/>
            <person name="Kalinowski J."/>
            <person name="Ruckert C."/>
        </authorList>
    </citation>
    <scope>NUCLEOTIDE SEQUENCE</scope>
    <source>
        <strain evidence="3">KCTC 12988</strain>
    </source>
</reference>
<dbReference type="InterPro" id="IPR003746">
    <property type="entry name" value="DUF167"/>
</dbReference>
<dbReference type="Proteomes" id="UP000644507">
    <property type="component" value="Unassembled WGS sequence"/>
</dbReference>
<proteinExistence type="inferred from homology"/>
<dbReference type="PANTHER" id="PTHR13420">
    <property type="entry name" value="UPF0235 PROTEIN C15ORF40"/>
    <property type="match status" value="1"/>
</dbReference>
<organism evidence="3 4">
    <name type="scientific">Roseibacillus persicicus</name>
    <dbReference type="NCBI Taxonomy" id="454148"/>
    <lineage>
        <taxon>Bacteria</taxon>
        <taxon>Pseudomonadati</taxon>
        <taxon>Verrucomicrobiota</taxon>
        <taxon>Verrucomicrobiia</taxon>
        <taxon>Verrucomicrobiales</taxon>
        <taxon>Verrucomicrobiaceae</taxon>
        <taxon>Roseibacillus</taxon>
    </lineage>
</organism>
<evidence type="ECO:0000256" key="2">
    <source>
        <dbReference type="HAMAP-Rule" id="MF_00634"/>
    </source>
</evidence>
<protein>
    <recommendedName>
        <fullName evidence="2">UPF0235 protein GCM10007100_06290</fullName>
    </recommendedName>
</protein>